<dbReference type="Proteomes" id="UP001500635">
    <property type="component" value="Unassembled WGS sequence"/>
</dbReference>
<keyword evidence="3" id="KW-0735">Signal-anchor</keyword>
<keyword evidence="9" id="KW-1185">Reference proteome</keyword>
<evidence type="ECO:0000256" key="5">
    <source>
        <dbReference type="ARBA" id="ARBA00023284"/>
    </source>
</evidence>
<evidence type="ECO:0000313" key="8">
    <source>
        <dbReference type="EMBL" id="GAA4394900.1"/>
    </source>
</evidence>
<dbReference type="InterPro" id="IPR017937">
    <property type="entry name" value="Thioredoxin_CS"/>
</dbReference>
<dbReference type="RefSeq" id="WP_344996674.1">
    <property type="nucleotide sequence ID" value="NZ_BAABFR010000040.1"/>
</dbReference>
<dbReference type="PANTHER" id="PTHR42852:SF6">
    <property type="entry name" value="THIOL:DISULFIDE INTERCHANGE PROTEIN DSBE"/>
    <property type="match status" value="1"/>
</dbReference>
<dbReference type="PROSITE" id="PS00194">
    <property type="entry name" value="THIOREDOXIN_1"/>
    <property type="match status" value="1"/>
</dbReference>
<evidence type="ECO:0000256" key="3">
    <source>
        <dbReference type="ARBA" id="ARBA00022968"/>
    </source>
</evidence>
<accession>A0ABP8JRG5</accession>
<dbReference type="InterPro" id="IPR036249">
    <property type="entry name" value="Thioredoxin-like_sf"/>
</dbReference>
<gene>
    <name evidence="8" type="ORF">GCM10023147_27420</name>
</gene>
<organism evidence="8 9">
    <name type="scientific">Tsukamurella soli</name>
    <dbReference type="NCBI Taxonomy" id="644556"/>
    <lineage>
        <taxon>Bacteria</taxon>
        <taxon>Bacillati</taxon>
        <taxon>Actinomycetota</taxon>
        <taxon>Actinomycetes</taxon>
        <taxon>Mycobacteriales</taxon>
        <taxon>Tsukamurellaceae</taxon>
        <taxon>Tsukamurella</taxon>
    </lineage>
</organism>
<feature type="chain" id="PRO_5046815272" evidence="6">
    <location>
        <begin position="23"/>
        <end position="200"/>
    </location>
</feature>
<keyword evidence="4" id="KW-1015">Disulfide bond</keyword>
<dbReference type="PROSITE" id="PS51257">
    <property type="entry name" value="PROKAR_LIPOPROTEIN"/>
    <property type="match status" value="1"/>
</dbReference>
<dbReference type="SUPFAM" id="SSF52833">
    <property type="entry name" value="Thioredoxin-like"/>
    <property type="match status" value="1"/>
</dbReference>
<evidence type="ECO:0000256" key="1">
    <source>
        <dbReference type="ARBA" id="ARBA00004196"/>
    </source>
</evidence>
<evidence type="ECO:0000256" key="6">
    <source>
        <dbReference type="SAM" id="SignalP"/>
    </source>
</evidence>
<feature type="domain" description="Thioredoxin" evidence="7">
    <location>
        <begin position="38"/>
        <end position="200"/>
    </location>
</feature>
<comment type="caution">
    <text evidence="8">The sequence shown here is derived from an EMBL/GenBank/DDBJ whole genome shotgun (WGS) entry which is preliminary data.</text>
</comment>
<dbReference type="PANTHER" id="PTHR42852">
    <property type="entry name" value="THIOL:DISULFIDE INTERCHANGE PROTEIN DSBE"/>
    <property type="match status" value="1"/>
</dbReference>
<dbReference type="InterPro" id="IPR050553">
    <property type="entry name" value="Thioredoxin_ResA/DsbE_sf"/>
</dbReference>
<dbReference type="CDD" id="cd02966">
    <property type="entry name" value="TlpA_like_family"/>
    <property type="match status" value="1"/>
</dbReference>
<keyword evidence="6" id="KW-0732">Signal</keyword>
<evidence type="ECO:0000256" key="2">
    <source>
        <dbReference type="ARBA" id="ARBA00022748"/>
    </source>
</evidence>
<sequence>MPTIRPFLAALAVVAVATGACATGHDAVDQGGTFQFVSPGGKTVLTYDPPSKRGTIGPVSGRDLLDASKTDAVSDFPGKVVVINVWGQWCGPCRGEAGDLESVYQATQAKGVAFLGIDFRETGGDQPAQDFVHDRGITYPSIYDPPGRTLLAISADYPTTVVPSTIVLDREHRVAAVFLTTVTRDQLQAEVLELAAEKQA</sequence>
<comment type="subcellular location">
    <subcellularLocation>
        <location evidence="1">Cell envelope</location>
    </subcellularLocation>
</comment>
<feature type="signal peptide" evidence="6">
    <location>
        <begin position="1"/>
        <end position="22"/>
    </location>
</feature>
<keyword evidence="2" id="KW-0201">Cytochrome c-type biogenesis</keyword>
<evidence type="ECO:0000313" key="9">
    <source>
        <dbReference type="Proteomes" id="UP001500635"/>
    </source>
</evidence>
<keyword evidence="3" id="KW-0812">Transmembrane</keyword>
<keyword evidence="5" id="KW-0676">Redox-active center</keyword>
<dbReference type="InterPro" id="IPR013740">
    <property type="entry name" value="Redoxin"/>
</dbReference>
<evidence type="ECO:0000259" key="7">
    <source>
        <dbReference type="PROSITE" id="PS51352"/>
    </source>
</evidence>
<dbReference type="Gene3D" id="3.40.30.10">
    <property type="entry name" value="Glutaredoxin"/>
    <property type="match status" value="1"/>
</dbReference>
<dbReference type="PROSITE" id="PS51352">
    <property type="entry name" value="THIOREDOXIN_2"/>
    <property type="match status" value="1"/>
</dbReference>
<dbReference type="Pfam" id="PF08534">
    <property type="entry name" value="Redoxin"/>
    <property type="match status" value="1"/>
</dbReference>
<reference evidence="9" key="1">
    <citation type="journal article" date="2019" name="Int. J. Syst. Evol. Microbiol.">
        <title>The Global Catalogue of Microorganisms (GCM) 10K type strain sequencing project: providing services to taxonomists for standard genome sequencing and annotation.</title>
        <authorList>
            <consortium name="The Broad Institute Genomics Platform"/>
            <consortium name="The Broad Institute Genome Sequencing Center for Infectious Disease"/>
            <person name="Wu L."/>
            <person name="Ma J."/>
        </authorList>
    </citation>
    <scope>NUCLEOTIDE SEQUENCE [LARGE SCALE GENOMIC DNA]</scope>
    <source>
        <strain evidence="9">JCM 17688</strain>
    </source>
</reference>
<dbReference type="EMBL" id="BAABFR010000040">
    <property type="protein sequence ID" value="GAA4394900.1"/>
    <property type="molecule type" value="Genomic_DNA"/>
</dbReference>
<dbReference type="InterPro" id="IPR013766">
    <property type="entry name" value="Thioredoxin_domain"/>
</dbReference>
<proteinExistence type="predicted"/>
<evidence type="ECO:0000256" key="4">
    <source>
        <dbReference type="ARBA" id="ARBA00023157"/>
    </source>
</evidence>
<protein>
    <submittedName>
        <fullName evidence="8">TlpA disulfide reductase family protein</fullName>
    </submittedName>
</protein>
<name>A0ABP8JRG5_9ACTN</name>